<dbReference type="AlphaFoldDB" id="A0AAP3UZS9"/>
<dbReference type="GO" id="GO:0002161">
    <property type="term" value="F:aminoacyl-tRNA deacylase activity"/>
    <property type="evidence" value="ECO:0007669"/>
    <property type="project" value="InterPro"/>
</dbReference>
<dbReference type="RefSeq" id="WP_327788317.1">
    <property type="nucleotide sequence ID" value="NZ_JARGEQ010000047.1"/>
</dbReference>
<evidence type="ECO:0000313" key="3">
    <source>
        <dbReference type="Proteomes" id="UP001301140"/>
    </source>
</evidence>
<dbReference type="SUPFAM" id="SSF55826">
    <property type="entry name" value="YbaK/ProRS associated domain"/>
    <property type="match status" value="1"/>
</dbReference>
<dbReference type="InterPro" id="IPR036754">
    <property type="entry name" value="YbaK/aa-tRNA-synt-asso_dom_sf"/>
</dbReference>
<accession>A0AAP3UZS9</accession>
<proteinExistence type="predicted"/>
<dbReference type="CDD" id="cd04333">
    <property type="entry name" value="ProX_deacylase"/>
    <property type="match status" value="1"/>
</dbReference>
<name>A0AAP3UZS9_9PROT</name>
<sequence>MSPLEGPSVRRVQAALEAAGSPARVVALDASARTAAEAALACGVEPGAIVKSLVFQVGGQPVLALVAGDRRCETTALPAALGLAGQAGRADAALVREATGFAIGGVAPLGHPLPLPTAIDASLGRFPRLYAAAGHPHCVFPTTLEELTLLTGGTLSTAIACP</sequence>
<comment type="caution">
    <text evidence="2">The sequence shown here is derived from an EMBL/GenBank/DDBJ whole genome shotgun (WGS) entry which is preliminary data.</text>
</comment>
<protein>
    <submittedName>
        <fullName evidence="2">YbaK/EbsC family protein</fullName>
    </submittedName>
</protein>
<keyword evidence="3" id="KW-1185">Reference proteome</keyword>
<dbReference type="InterPro" id="IPR007214">
    <property type="entry name" value="YbaK/aa-tRNA-synth-assoc-dom"/>
</dbReference>
<evidence type="ECO:0000259" key="1">
    <source>
        <dbReference type="Pfam" id="PF04073"/>
    </source>
</evidence>
<organism evidence="2 3">
    <name type="scientific">Marinimicrococcus flavescens</name>
    <dbReference type="NCBI Taxonomy" id="3031815"/>
    <lineage>
        <taxon>Bacteria</taxon>
        <taxon>Pseudomonadati</taxon>
        <taxon>Pseudomonadota</taxon>
        <taxon>Alphaproteobacteria</taxon>
        <taxon>Geminicoccales</taxon>
        <taxon>Geminicoccaceae</taxon>
        <taxon>Marinimicrococcus</taxon>
    </lineage>
</organism>
<dbReference type="Pfam" id="PF04073">
    <property type="entry name" value="tRNA_edit"/>
    <property type="match status" value="1"/>
</dbReference>
<reference evidence="2 3" key="1">
    <citation type="submission" date="2023-03" db="EMBL/GenBank/DDBJ databases">
        <title>YIM 152171 draft genome.</title>
        <authorList>
            <person name="Yang Z."/>
        </authorList>
    </citation>
    <scope>NUCLEOTIDE SEQUENCE [LARGE SCALE GENOMIC DNA]</scope>
    <source>
        <strain evidence="2 3">YIM 152171</strain>
    </source>
</reference>
<gene>
    <name evidence="2" type="ORF">PZ740_05795</name>
</gene>
<evidence type="ECO:0000313" key="2">
    <source>
        <dbReference type="EMBL" id="MDF1585896.1"/>
    </source>
</evidence>
<dbReference type="PANTHER" id="PTHR30411:SF1">
    <property type="entry name" value="CYTOPLASMIC PROTEIN"/>
    <property type="match status" value="1"/>
</dbReference>
<dbReference type="PANTHER" id="PTHR30411">
    <property type="entry name" value="CYTOPLASMIC PROTEIN"/>
    <property type="match status" value="1"/>
</dbReference>
<dbReference type="EMBL" id="JARGEQ010000047">
    <property type="protein sequence ID" value="MDF1585896.1"/>
    <property type="molecule type" value="Genomic_DNA"/>
</dbReference>
<dbReference type="Gene3D" id="3.90.960.10">
    <property type="entry name" value="YbaK/aminoacyl-tRNA synthetase-associated domain"/>
    <property type="match status" value="1"/>
</dbReference>
<feature type="domain" description="YbaK/aminoacyl-tRNA synthetase-associated" evidence="1">
    <location>
        <begin position="31"/>
        <end position="147"/>
    </location>
</feature>
<dbReference type="Proteomes" id="UP001301140">
    <property type="component" value="Unassembled WGS sequence"/>
</dbReference>